<dbReference type="InterPro" id="IPR016032">
    <property type="entry name" value="Sig_transdc_resp-reg_C-effctor"/>
</dbReference>
<dbReference type="PROSITE" id="PS00622">
    <property type="entry name" value="HTH_LUXR_1"/>
    <property type="match status" value="1"/>
</dbReference>
<dbReference type="InterPro" id="IPR011990">
    <property type="entry name" value="TPR-like_helical_dom_sf"/>
</dbReference>
<dbReference type="InterPro" id="IPR000792">
    <property type="entry name" value="Tscrpt_reg_LuxR_C"/>
</dbReference>
<evidence type="ECO:0000259" key="3">
    <source>
        <dbReference type="PROSITE" id="PS50043"/>
    </source>
</evidence>
<dbReference type="PRINTS" id="PR00038">
    <property type="entry name" value="HTHLUXR"/>
</dbReference>
<dbReference type="Pfam" id="PF13191">
    <property type="entry name" value="AAA_16"/>
    <property type="match status" value="1"/>
</dbReference>
<keyword evidence="2" id="KW-0067">ATP-binding</keyword>
<sequence length="970" mass="105540">MQKRVGGAVRPLVGREVEQDALTRAVGRLAEGHGGGLFLSGDPGIGKSRLLTDLTWRASMRGFTVLSGRSAEFERDLPFGVFVDALDDYLADLQPGELEALGRAHVTQLAEVFPSLADHASEQGLEASSPSVRFRIYRAMRELLDVLAKDTALVLALDDLHWADRASIELMEHLLRHPPRGRVLVAAAFRPRQLAPQLSNALLLATTQWYFDVVEVAALTLAETAELLELGAEDPRLSELFEASRGNPFYAEALSDVTLRAGGPAEVFTEGVAPPAVLAALRSELHRLPDIVRRAAGAAAVLGDPFTPDLVAEVAELDLPTAIAALDELVRQDVIRVTAGGGQFEFRHPLVRSVTYQDSESVWRFAAHRRSAEAMRARHSPVLQYAHHLERSAQPGDHEAAEVLADAARRVLSTAPATAAGWLETALRLLPSAESQREPRIDLLTHLATALSAVGQTTRSRDLMHEVLTLLPRDSERRLETVLRLSKAERGLGRAKEARALVMRELTNAGDRYRTGRAGALVEVAIINLSEGRIPEACQWAEDAVALASGEELLDRLHSAIGAALIIATGPGRAVPRLIEHVLAVVPAIDAASDDELSAHFSLVVSAITSVMWLERYDDALRHYKRAMNLARQSTHRDAIMAVLIACSEAYMWQGTLSECETSAEDVLEAGGLTDNQELRLIAWMALSWTAMWRGDIEDALRFGKLALGGEGPSTSGRNRAAGYYVADALVIKGEAAEARKWMMAAIGDEEMASVAVLMRPPVLEILVRIELALGDVAAAEEWARRIDEQVGEVLPGRWGMRHLAHAQVLIARERFEEAAELARQGARLCESVGMRLYEGRCRLVAGAALGELGRHDAARVEFGAAKDLFAARGAKRLHEDVVSAQRQLGAKMPRRRGGVVGDGLHALTSREREVAELISQGRTNKQVAEHLFVSPKTVEAHLSRIFNKLNVSSRSGLTALIYAARESKG</sequence>
<comment type="caution">
    <text evidence="4">The sequence shown here is derived from an EMBL/GenBank/DDBJ whole genome shotgun (WGS) entry which is preliminary data.</text>
</comment>
<dbReference type="Pfam" id="PF00196">
    <property type="entry name" value="GerE"/>
    <property type="match status" value="1"/>
</dbReference>
<dbReference type="Proteomes" id="UP001501747">
    <property type="component" value="Unassembled WGS sequence"/>
</dbReference>
<proteinExistence type="predicted"/>
<keyword evidence="5" id="KW-1185">Reference proteome</keyword>
<dbReference type="CDD" id="cd06170">
    <property type="entry name" value="LuxR_C_like"/>
    <property type="match status" value="1"/>
</dbReference>
<dbReference type="PANTHER" id="PTHR16305">
    <property type="entry name" value="TESTICULAR SOLUBLE ADENYLYL CYCLASE"/>
    <property type="match status" value="1"/>
</dbReference>
<reference evidence="5" key="1">
    <citation type="journal article" date="2019" name="Int. J. Syst. Evol. Microbiol.">
        <title>The Global Catalogue of Microorganisms (GCM) 10K type strain sequencing project: providing services to taxonomists for standard genome sequencing and annotation.</title>
        <authorList>
            <consortium name="The Broad Institute Genomics Platform"/>
            <consortium name="The Broad Institute Genome Sequencing Center for Infectious Disease"/>
            <person name="Wu L."/>
            <person name="Ma J."/>
        </authorList>
    </citation>
    <scope>NUCLEOTIDE SEQUENCE [LARGE SCALE GENOMIC DNA]</scope>
    <source>
        <strain evidence="5">JCM 17342</strain>
    </source>
</reference>
<organism evidence="4 5">
    <name type="scientific">Allokutzneria multivorans</name>
    <dbReference type="NCBI Taxonomy" id="1142134"/>
    <lineage>
        <taxon>Bacteria</taxon>
        <taxon>Bacillati</taxon>
        <taxon>Actinomycetota</taxon>
        <taxon>Actinomycetes</taxon>
        <taxon>Pseudonocardiales</taxon>
        <taxon>Pseudonocardiaceae</taxon>
        <taxon>Allokutzneria</taxon>
    </lineage>
</organism>
<dbReference type="Gene3D" id="1.25.40.10">
    <property type="entry name" value="Tetratricopeptide repeat domain"/>
    <property type="match status" value="2"/>
</dbReference>
<accession>A0ABP7SNW1</accession>
<evidence type="ECO:0000313" key="5">
    <source>
        <dbReference type="Proteomes" id="UP001501747"/>
    </source>
</evidence>
<dbReference type="EMBL" id="BAABAL010000016">
    <property type="protein sequence ID" value="GAA4014295.1"/>
    <property type="molecule type" value="Genomic_DNA"/>
</dbReference>
<keyword evidence="1" id="KW-0547">Nucleotide-binding</keyword>
<feature type="domain" description="HTH luxR-type" evidence="3">
    <location>
        <begin position="901"/>
        <end position="966"/>
    </location>
</feature>
<dbReference type="Gene3D" id="1.10.10.10">
    <property type="entry name" value="Winged helix-like DNA-binding domain superfamily/Winged helix DNA-binding domain"/>
    <property type="match status" value="1"/>
</dbReference>
<dbReference type="SUPFAM" id="SSF52540">
    <property type="entry name" value="P-loop containing nucleoside triphosphate hydrolases"/>
    <property type="match status" value="1"/>
</dbReference>
<name>A0ABP7SNW1_9PSEU</name>
<dbReference type="InterPro" id="IPR041664">
    <property type="entry name" value="AAA_16"/>
</dbReference>
<dbReference type="SUPFAM" id="SSF48452">
    <property type="entry name" value="TPR-like"/>
    <property type="match status" value="3"/>
</dbReference>
<protein>
    <recommendedName>
        <fullName evidence="3">HTH luxR-type domain-containing protein</fullName>
    </recommendedName>
</protein>
<dbReference type="PANTHER" id="PTHR16305:SF35">
    <property type="entry name" value="TRANSCRIPTIONAL ACTIVATOR DOMAIN"/>
    <property type="match status" value="1"/>
</dbReference>
<evidence type="ECO:0000313" key="4">
    <source>
        <dbReference type="EMBL" id="GAA4014295.1"/>
    </source>
</evidence>
<evidence type="ECO:0000256" key="2">
    <source>
        <dbReference type="ARBA" id="ARBA00022840"/>
    </source>
</evidence>
<dbReference type="RefSeq" id="WP_344877204.1">
    <property type="nucleotide sequence ID" value="NZ_BAABAL010000016.1"/>
</dbReference>
<evidence type="ECO:0000256" key="1">
    <source>
        <dbReference type="ARBA" id="ARBA00022741"/>
    </source>
</evidence>
<gene>
    <name evidence="4" type="ORF">GCM10022247_41440</name>
</gene>
<dbReference type="PROSITE" id="PS50043">
    <property type="entry name" value="HTH_LUXR_2"/>
    <property type="match status" value="1"/>
</dbReference>
<dbReference type="SMART" id="SM00421">
    <property type="entry name" value="HTH_LUXR"/>
    <property type="match status" value="1"/>
</dbReference>
<dbReference type="SUPFAM" id="SSF46894">
    <property type="entry name" value="C-terminal effector domain of the bipartite response regulators"/>
    <property type="match status" value="1"/>
</dbReference>
<dbReference type="InterPro" id="IPR027417">
    <property type="entry name" value="P-loop_NTPase"/>
</dbReference>
<dbReference type="InterPro" id="IPR036388">
    <property type="entry name" value="WH-like_DNA-bd_sf"/>
</dbReference>